<comment type="caution">
    <text evidence="2">The sequence shown here is derived from an EMBL/GenBank/DDBJ whole genome shotgun (WGS) entry which is preliminary data.</text>
</comment>
<keyword evidence="2" id="KW-0378">Hydrolase</keyword>
<feature type="domain" description="SGNH hydrolase-type esterase" evidence="1">
    <location>
        <begin position="6"/>
        <end position="200"/>
    </location>
</feature>
<dbReference type="Pfam" id="PF13472">
    <property type="entry name" value="Lipase_GDSL_2"/>
    <property type="match status" value="1"/>
</dbReference>
<evidence type="ECO:0000259" key="1">
    <source>
        <dbReference type="Pfam" id="PF13472"/>
    </source>
</evidence>
<dbReference type="SUPFAM" id="SSF52266">
    <property type="entry name" value="SGNH hydrolase"/>
    <property type="match status" value="1"/>
</dbReference>
<dbReference type="InterPro" id="IPR051532">
    <property type="entry name" value="Ester_Hydrolysis_Enzymes"/>
</dbReference>
<dbReference type="Proteomes" id="UP000309673">
    <property type="component" value="Unassembled WGS sequence"/>
</dbReference>
<gene>
    <name evidence="2" type="ORF">E5161_01310</name>
</gene>
<dbReference type="CDD" id="cd00229">
    <property type="entry name" value="SGNH_hydrolase"/>
    <property type="match status" value="1"/>
</dbReference>
<proteinExistence type="predicted"/>
<name>A0A4U0FHY5_9BACL</name>
<dbReference type="AlphaFoldDB" id="A0A4U0FHY5"/>
<accession>A0A4U0FHY5</accession>
<dbReference type="OrthoDB" id="26855at2"/>
<sequence length="215" mass="23602">MRNYTALGDSITFGQNASSRSKAYPSRVTSMLTAHGIQTRLTVIAEPSWTSADLEAVIAANPSAVACSDWVTIWIGGNDLIPYGLSMIGGQEVPIQKIMNRFQSRLDRIIRTVRAVGAKHILLSTQYNPFPNSNIAVNAIGVLNRLIASSAGKYRCQIARTDQWFAGNEPLLISGYRDGRIEDVARGYAPVHPNDEGHEVIAKGLFSMIYPLIRR</sequence>
<dbReference type="InterPro" id="IPR036514">
    <property type="entry name" value="SGNH_hydro_sf"/>
</dbReference>
<dbReference type="PANTHER" id="PTHR30383:SF5">
    <property type="entry name" value="SGNH HYDROLASE-TYPE ESTERASE DOMAIN-CONTAINING PROTEIN"/>
    <property type="match status" value="1"/>
</dbReference>
<protein>
    <submittedName>
        <fullName evidence="2">SGNH/GDSL hydrolase family protein</fullName>
    </submittedName>
</protein>
<dbReference type="PANTHER" id="PTHR30383">
    <property type="entry name" value="THIOESTERASE 1/PROTEASE 1/LYSOPHOSPHOLIPASE L1"/>
    <property type="match status" value="1"/>
</dbReference>
<evidence type="ECO:0000313" key="2">
    <source>
        <dbReference type="EMBL" id="TJY44064.1"/>
    </source>
</evidence>
<reference evidence="2 3" key="1">
    <citation type="submission" date="2019-04" db="EMBL/GenBank/DDBJ databases">
        <title>Cohnella sp. nov., isolated from soil.</title>
        <authorList>
            <person name="Kim W."/>
        </authorList>
    </citation>
    <scope>NUCLEOTIDE SEQUENCE [LARGE SCALE GENOMIC DNA]</scope>
    <source>
        <strain evidence="2 3">CAU 1483</strain>
    </source>
</reference>
<dbReference type="Gene3D" id="3.40.50.1110">
    <property type="entry name" value="SGNH hydrolase"/>
    <property type="match status" value="1"/>
</dbReference>
<dbReference type="GO" id="GO:0004622">
    <property type="term" value="F:phosphatidylcholine lysophospholipase activity"/>
    <property type="evidence" value="ECO:0007669"/>
    <property type="project" value="TreeGrafter"/>
</dbReference>
<keyword evidence="3" id="KW-1185">Reference proteome</keyword>
<dbReference type="EMBL" id="SUPK01000001">
    <property type="protein sequence ID" value="TJY44064.1"/>
    <property type="molecule type" value="Genomic_DNA"/>
</dbReference>
<dbReference type="RefSeq" id="WP_136775784.1">
    <property type="nucleotide sequence ID" value="NZ_SUPK01000001.1"/>
</dbReference>
<dbReference type="InterPro" id="IPR013830">
    <property type="entry name" value="SGNH_hydro"/>
</dbReference>
<organism evidence="2 3">
    <name type="scientific">Cohnella pontilimi</name>
    <dbReference type="NCBI Taxonomy" id="2564100"/>
    <lineage>
        <taxon>Bacteria</taxon>
        <taxon>Bacillati</taxon>
        <taxon>Bacillota</taxon>
        <taxon>Bacilli</taxon>
        <taxon>Bacillales</taxon>
        <taxon>Paenibacillaceae</taxon>
        <taxon>Cohnella</taxon>
    </lineage>
</organism>
<evidence type="ECO:0000313" key="3">
    <source>
        <dbReference type="Proteomes" id="UP000309673"/>
    </source>
</evidence>